<keyword evidence="11" id="KW-1185">Reference proteome</keyword>
<feature type="compositionally biased region" description="Basic and acidic residues" evidence="8">
    <location>
        <begin position="241"/>
        <end position="251"/>
    </location>
</feature>
<evidence type="ECO:0000256" key="8">
    <source>
        <dbReference type="SAM" id="MobiDB-lite"/>
    </source>
</evidence>
<reference evidence="12" key="1">
    <citation type="submission" date="2025-08" db="UniProtKB">
        <authorList>
            <consortium name="RefSeq"/>
        </authorList>
    </citation>
    <scope>IDENTIFICATION</scope>
    <source>
        <tissue evidence="12">Tentacle</tissue>
    </source>
</reference>
<dbReference type="RefSeq" id="XP_031571948.1">
    <property type="nucleotide sequence ID" value="XM_031716088.1"/>
</dbReference>
<dbReference type="CDD" id="cd21551">
    <property type="entry name" value="VEFS-box_SUZ12"/>
    <property type="match status" value="1"/>
</dbReference>
<dbReference type="GO" id="GO:0031490">
    <property type="term" value="F:chromatin DNA binding"/>
    <property type="evidence" value="ECO:0007669"/>
    <property type="project" value="TreeGrafter"/>
</dbReference>
<dbReference type="CDD" id="cd21740">
    <property type="entry name" value="C2_II_SUZ12"/>
    <property type="match status" value="1"/>
</dbReference>
<evidence type="ECO:0000256" key="6">
    <source>
        <dbReference type="ARBA" id="ARBA00023015"/>
    </source>
</evidence>
<keyword evidence="6" id="KW-0805">Transcription regulation</keyword>
<keyword evidence="5" id="KW-0156">Chromatin regulator</keyword>
<evidence type="ECO:0000256" key="3">
    <source>
        <dbReference type="ARBA" id="ARBA00022771"/>
    </source>
</evidence>
<accession>A0A6P8J1D4</accession>
<protein>
    <submittedName>
        <fullName evidence="12">Polycomb protein SUZ12-like</fullName>
    </submittedName>
</protein>
<dbReference type="KEGG" id="aten:116306056"/>
<dbReference type="GeneID" id="116306056"/>
<dbReference type="AlphaFoldDB" id="A0A6P8J1D4"/>
<dbReference type="OrthoDB" id="166746at2759"/>
<keyword evidence="3" id="KW-0863">Zinc-finger</keyword>
<dbReference type="InterPro" id="IPR019135">
    <property type="entry name" value="Polycomb_protein_VEFS-Box"/>
</dbReference>
<dbReference type="Pfam" id="PF23320">
    <property type="entry name" value="Zn_SUZ12"/>
    <property type="match status" value="1"/>
</dbReference>
<feature type="compositionally biased region" description="Low complexity" evidence="8">
    <location>
        <begin position="361"/>
        <end position="372"/>
    </location>
</feature>
<dbReference type="Pfam" id="PF09733">
    <property type="entry name" value="VEFS-Box"/>
    <property type="match status" value="1"/>
</dbReference>
<feature type="region of interest" description="Disordered" evidence="8">
    <location>
        <begin position="361"/>
        <end position="400"/>
    </location>
</feature>
<evidence type="ECO:0000313" key="11">
    <source>
        <dbReference type="Proteomes" id="UP000515163"/>
    </source>
</evidence>
<keyword evidence="7" id="KW-0804">Transcription</keyword>
<organism evidence="11 12">
    <name type="scientific">Actinia tenebrosa</name>
    <name type="common">Australian red waratah sea anemone</name>
    <dbReference type="NCBI Taxonomy" id="6105"/>
    <lineage>
        <taxon>Eukaryota</taxon>
        <taxon>Metazoa</taxon>
        <taxon>Cnidaria</taxon>
        <taxon>Anthozoa</taxon>
        <taxon>Hexacorallia</taxon>
        <taxon>Actiniaria</taxon>
        <taxon>Actiniidae</taxon>
        <taxon>Actinia</taxon>
    </lineage>
</organism>
<evidence type="ECO:0000256" key="1">
    <source>
        <dbReference type="ARBA" id="ARBA00007416"/>
    </source>
</evidence>
<keyword evidence="4" id="KW-0862">Zinc</keyword>
<evidence type="ECO:0000256" key="4">
    <source>
        <dbReference type="ARBA" id="ARBA00022833"/>
    </source>
</evidence>
<dbReference type="InParanoid" id="A0A6P8J1D4"/>
<evidence type="ECO:0000256" key="2">
    <source>
        <dbReference type="ARBA" id="ARBA00022723"/>
    </source>
</evidence>
<dbReference type="GO" id="GO:0035098">
    <property type="term" value="C:ESC/E(Z) complex"/>
    <property type="evidence" value="ECO:0007669"/>
    <property type="project" value="TreeGrafter"/>
</dbReference>
<evidence type="ECO:0000313" key="12">
    <source>
        <dbReference type="RefSeq" id="XP_031571948.1"/>
    </source>
</evidence>
<dbReference type="GO" id="GO:0006325">
    <property type="term" value="P:chromatin organization"/>
    <property type="evidence" value="ECO:0007669"/>
    <property type="project" value="UniProtKB-KW"/>
</dbReference>
<comment type="similarity">
    <text evidence="1">Belongs to the VEFS (VRN2-EMF2-FIS2-SU(Z)12) family.</text>
</comment>
<keyword evidence="2" id="KW-0479">Metal-binding</keyword>
<feature type="region of interest" description="Disordered" evidence="8">
    <location>
        <begin position="218"/>
        <end position="271"/>
    </location>
</feature>
<proteinExistence type="inferred from homology"/>
<feature type="compositionally biased region" description="Basic and acidic residues" evidence="8">
    <location>
        <begin position="1"/>
        <end position="10"/>
    </location>
</feature>
<feature type="compositionally biased region" description="Polar residues" evidence="8">
    <location>
        <begin position="373"/>
        <end position="389"/>
    </location>
</feature>
<feature type="domain" description="Polycomb protein VEFS-Box" evidence="9">
    <location>
        <begin position="532"/>
        <end position="653"/>
    </location>
</feature>
<evidence type="ECO:0000256" key="5">
    <source>
        <dbReference type="ARBA" id="ARBA00022853"/>
    </source>
</evidence>
<evidence type="ECO:0000256" key="7">
    <source>
        <dbReference type="ARBA" id="ARBA00023163"/>
    </source>
</evidence>
<dbReference type="InterPro" id="IPR057540">
    <property type="entry name" value="Znf_SUZ12"/>
</dbReference>
<dbReference type="CDD" id="cd21750">
    <property type="entry name" value="ZnB-Zn_SUZ12"/>
    <property type="match status" value="1"/>
</dbReference>
<evidence type="ECO:0000259" key="9">
    <source>
        <dbReference type="Pfam" id="PF09733"/>
    </source>
</evidence>
<dbReference type="Proteomes" id="UP000515163">
    <property type="component" value="Unplaced"/>
</dbReference>
<dbReference type="GO" id="GO:0008270">
    <property type="term" value="F:zinc ion binding"/>
    <property type="evidence" value="ECO:0007669"/>
    <property type="project" value="UniProtKB-KW"/>
</dbReference>
<feature type="region of interest" description="Disordered" evidence="8">
    <location>
        <begin position="1"/>
        <end position="21"/>
    </location>
</feature>
<evidence type="ECO:0000259" key="10">
    <source>
        <dbReference type="Pfam" id="PF23320"/>
    </source>
</evidence>
<dbReference type="FunCoup" id="A0A6P8J1D4">
    <property type="interactions" value="2779"/>
</dbReference>
<feature type="domain" description="Polycomb protein SUZ12-like zinc finger" evidence="10">
    <location>
        <begin position="404"/>
        <end position="471"/>
    </location>
</feature>
<dbReference type="GO" id="GO:0016586">
    <property type="term" value="C:RSC-type complex"/>
    <property type="evidence" value="ECO:0007669"/>
    <property type="project" value="TreeGrafter"/>
</dbReference>
<sequence length="675" mass="77697">MDSVKTEAEKPSVTLPAQKKPKFDQLRADHEMFLKAFEKPTQIYRFLRTRNAVQPVYLHRTLSYMKHLRTPRRQHRMDFKVDNMLEVVEKRETEVENNSKLEEGGYLNLTFSSFFFGSGPANGNFTGSKKKSMLEQDLVNAEVYLVKISNKRKKDSDAHIDQTLLGKVAIPFNPNSQLLPASSSGILSVPNSNFKGAKGFSKTFILTIQIAVPYKVPTKGTKRSKNDNSSDSNDIANGNEKPYKENSEPPAKRVRNSSIDEPAEEGNNSKKSADFEIENMLYTAELIMFDNKRNCLLTDGDYELALQEKYKRPGRKRGLLSNKSSWENIFKGNMGPFEVFAYGPTIKFKLSWSSDPAIPLTRRPTTLPLRPTHTNQSTDNNNTTESNRQPAEDAGNPKEGKKRQVIYYQFIYNSHTRQQTEARDDFFCPWCSINCNELYSLLKHLKLCHGRFKFTYAPHNKGACIDVCVNEHYDGSYAGKPEEINDMMGYAFSREGPLKRVSQTQVLLWRPSQRRTSLSEFLETDDMEYETNRPYYNGHKRIYFHSATTLPGFAGEDKDMSDSEEEENPEWMRMRTLQMIDEFTDVNEGEKELMKLWNIHLMTNSFQSDSQVFNACCCFVENNAQEIVKKNLKRNLILHLVNLNDFDLINGGQIQHIITKFHERIFQLSQPTTSE</sequence>
<dbReference type="PANTHER" id="PTHR22597">
    <property type="entry name" value="POLYCOMB GROUP PROTEIN"/>
    <property type="match status" value="1"/>
</dbReference>
<dbReference type="PANTHER" id="PTHR22597:SF0">
    <property type="entry name" value="POLYCOMB PROTEIN SUZ12"/>
    <property type="match status" value="1"/>
</dbReference>
<gene>
    <name evidence="12" type="primary">LOC116306056</name>
</gene>
<name>A0A6P8J1D4_ACTTE</name>